<evidence type="ECO:0000256" key="3">
    <source>
        <dbReference type="ARBA" id="ARBA00022989"/>
    </source>
</evidence>
<keyword evidence="4 5" id="KW-0472">Membrane</keyword>
<dbReference type="KEGG" id="bsan:CHH28_08170"/>
<dbReference type="InterPro" id="IPR006694">
    <property type="entry name" value="Fatty_acid_hydroxylase"/>
</dbReference>
<keyword evidence="8" id="KW-1185">Reference proteome</keyword>
<evidence type="ECO:0000313" key="8">
    <source>
        <dbReference type="Proteomes" id="UP000202440"/>
    </source>
</evidence>
<dbReference type="EMBL" id="CP022530">
    <property type="protein sequence ID" value="ASP38654.1"/>
    <property type="molecule type" value="Genomic_DNA"/>
</dbReference>
<evidence type="ECO:0000313" key="7">
    <source>
        <dbReference type="EMBL" id="ASP38654.1"/>
    </source>
</evidence>
<organism evidence="7 8">
    <name type="scientific">Bacterioplanes sanyensis</name>
    <dbReference type="NCBI Taxonomy" id="1249553"/>
    <lineage>
        <taxon>Bacteria</taxon>
        <taxon>Pseudomonadati</taxon>
        <taxon>Pseudomonadota</taxon>
        <taxon>Gammaproteobacteria</taxon>
        <taxon>Oceanospirillales</taxon>
        <taxon>Oceanospirillaceae</taxon>
        <taxon>Bacterioplanes</taxon>
    </lineage>
</organism>
<dbReference type="GO" id="GO:0016020">
    <property type="term" value="C:membrane"/>
    <property type="evidence" value="ECO:0007669"/>
    <property type="project" value="UniProtKB-SubCell"/>
</dbReference>
<feature type="domain" description="Fatty acid hydroxylase" evidence="6">
    <location>
        <begin position="120"/>
        <end position="264"/>
    </location>
</feature>
<feature type="transmembrane region" description="Helical" evidence="5">
    <location>
        <begin position="109"/>
        <end position="125"/>
    </location>
</feature>
<evidence type="ECO:0000256" key="4">
    <source>
        <dbReference type="ARBA" id="ARBA00023136"/>
    </source>
</evidence>
<evidence type="ECO:0000256" key="2">
    <source>
        <dbReference type="ARBA" id="ARBA00022692"/>
    </source>
</evidence>
<feature type="transmembrane region" description="Helical" evidence="5">
    <location>
        <begin position="65"/>
        <end position="89"/>
    </location>
</feature>
<dbReference type="GO" id="GO:0016491">
    <property type="term" value="F:oxidoreductase activity"/>
    <property type="evidence" value="ECO:0007669"/>
    <property type="project" value="InterPro"/>
</dbReference>
<feature type="transmembrane region" description="Helical" evidence="5">
    <location>
        <begin position="20"/>
        <end position="37"/>
    </location>
</feature>
<protein>
    <recommendedName>
        <fullName evidence="6">Fatty acid hydroxylase domain-containing protein</fullName>
    </recommendedName>
</protein>
<evidence type="ECO:0000256" key="5">
    <source>
        <dbReference type="SAM" id="Phobius"/>
    </source>
</evidence>
<dbReference type="Proteomes" id="UP000202440">
    <property type="component" value="Chromosome"/>
</dbReference>
<proteinExistence type="predicted"/>
<dbReference type="InterPro" id="IPR050307">
    <property type="entry name" value="Sterol_Desaturase_Related"/>
</dbReference>
<name>A0A222FJI5_9GAMM</name>
<dbReference type="GO" id="GO:0005506">
    <property type="term" value="F:iron ion binding"/>
    <property type="evidence" value="ECO:0007669"/>
    <property type="project" value="InterPro"/>
</dbReference>
<gene>
    <name evidence="7" type="ORF">CHH28_08170</name>
</gene>
<feature type="transmembrane region" description="Helical" evidence="5">
    <location>
        <begin position="171"/>
        <end position="191"/>
    </location>
</feature>
<sequence>MTLLSLSDWFSWLLQPAQRTFWGFWLSSALLALAWAARHWSQRAGLLRQWLSRDYWWHPSARQDYVLVAINIALFAALGSATLVLILYVANISFESWSALASPAPWAPWHGPFSALLYAVLLLLLDDLSRYGLHRVLHTRWLWRIHRVHHAANVLTPITFLRVHPLEKLLYQWRTALLHGGLSGSYFFLFGQHSQPWLIFGISGTVLMFNLLGANLRHSHIPIRYGYFERWLISPAQHQYHHSMRGSRCNFGSMLAVWDRLFGSWRSGAHRAPLPQHTLPLSQQLLLRRSS</sequence>
<dbReference type="Pfam" id="PF04116">
    <property type="entry name" value="FA_hydroxylase"/>
    <property type="match status" value="1"/>
</dbReference>
<keyword evidence="3 5" id="KW-1133">Transmembrane helix</keyword>
<feature type="transmembrane region" description="Helical" evidence="5">
    <location>
        <begin position="197"/>
        <end position="216"/>
    </location>
</feature>
<dbReference type="AlphaFoldDB" id="A0A222FJI5"/>
<dbReference type="PANTHER" id="PTHR11863">
    <property type="entry name" value="STEROL DESATURASE"/>
    <property type="match status" value="1"/>
</dbReference>
<reference evidence="7 8" key="1">
    <citation type="submission" date="2017-07" db="EMBL/GenBank/DDBJ databases">
        <title>Annotated genome sequence of Bacterioplanes sanyensis isolated from Red Sea.</title>
        <authorList>
            <person name="Rehman Z.U."/>
        </authorList>
    </citation>
    <scope>NUCLEOTIDE SEQUENCE [LARGE SCALE GENOMIC DNA]</scope>
    <source>
        <strain evidence="7 8">NV9</strain>
    </source>
</reference>
<evidence type="ECO:0000259" key="6">
    <source>
        <dbReference type="Pfam" id="PF04116"/>
    </source>
</evidence>
<dbReference type="OrthoDB" id="9770329at2"/>
<evidence type="ECO:0000256" key="1">
    <source>
        <dbReference type="ARBA" id="ARBA00004370"/>
    </source>
</evidence>
<dbReference type="RefSeq" id="WP_094059842.1">
    <property type="nucleotide sequence ID" value="NZ_CP022530.1"/>
</dbReference>
<accession>A0A222FJI5</accession>
<comment type="subcellular location">
    <subcellularLocation>
        <location evidence="1">Membrane</location>
    </subcellularLocation>
</comment>
<dbReference type="GO" id="GO:0008610">
    <property type="term" value="P:lipid biosynthetic process"/>
    <property type="evidence" value="ECO:0007669"/>
    <property type="project" value="InterPro"/>
</dbReference>
<keyword evidence="2 5" id="KW-0812">Transmembrane</keyword>